<evidence type="ECO:0000256" key="1">
    <source>
        <dbReference type="ARBA" id="ARBA00005622"/>
    </source>
</evidence>
<accession>A0A1X2H1B5</accession>
<dbReference type="Pfam" id="PF00756">
    <property type="entry name" value="Esterase"/>
    <property type="match status" value="1"/>
</dbReference>
<gene>
    <name evidence="8" type="ORF">BCR43DRAFT_499314</name>
</gene>
<reference evidence="8 9" key="1">
    <citation type="submission" date="2016-07" db="EMBL/GenBank/DDBJ databases">
        <title>Pervasive Adenine N6-methylation of Active Genes in Fungi.</title>
        <authorList>
            <consortium name="DOE Joint Genome Institute"/>
            <person name="Mondo S.J."/>
            <person name="Dannebaum R.O."/>
            <person name="Kuo R.C."/>
            <person name="Labutti K."/>
            <person name="Haridas S."/>
            <person name="Kuo A."/>
            <person name="Salamov A."/>
            <person name="Ahrendt S.R."/>
            <person name="Lipzen A."/>
            <person name="Sullivan W."/>
            <person name="Andreopoulos W.B."/>
            <person name="Clum A."/>
            <person name="Lindquist E."/>
            <person name="Daum C."/>
            <person name="Ramamoorthy G.K."/>
            <person name="Gryganskyi A."/>
            <person name="Culley D."/>
            <person name="Magnuson J.K."/>
            <person name="James T.Y."/>
            <person name="O'Malley M.A."/>
            <person name="Stajich J.E."/>
            <person name="Spatafora J.W."/>
            <person name="Visel A."/>
            <person name="Grigoriev I.V."/>
        </authorList>
    </citation>
    <scope>NUCLEOTIDE SEQUENCE [LARGE SCALE GENOMIC DNA]</scope>
    <source>
        <strain evidence="8 9">NRRL 2496</strain>
    </source>
</reference>
<dbReference type="SUPFAM" id="SSF53474">
    <property type="entry name" value="alpha/beta-Hydrolases"/>
    <property type="match status" value="1"/>
</dbReference>
<name>A0A1X2H1B5_SYNRA</name>
<dbReference type="NCBIfam" id="TIGR02821">
    <property type="entry name" value="fghA_ester_D"/>
    <property type="match status" value="1"/>
</dbReference>
<dbReference type="InterPro" id="IPR029058">
    <property type="entry name" value="AB_hydrolase_fold"/>
</dbReference>
<evidence type="ECO:0000256" key="4">
    <source>
        <dbReference type="ARBA" id="ARBA00022487"/>
    </source>
</evidence>
<dbReference type="EC" id="3.1.2.12" evidence="2 7"/>
<feature type="active site" description="Charge relay system" evidence="6">
    <location>
        <position position="261"/>
    </location>
</feature>
<dbReference type="GO" id="GO:0018738">
    <property type="term" value="F:S-formylglutathione hydrolase activity"/>
    <property type="evidence" value="ECO:0007669"/>
    <property type="project" value="UniProtKB-EC"/>
</dbReference>
<comment type="function">
    <text evidence="7">Serine hydrolase involved in the detoxification of formaldehyde.</text>
</comment>
<feature type="active site" description="Charge relay system" evidence="6">
    <location>
        <position position="226"/>
    </location>
</feature>
<dbReference type="FunFam" id="3.40.50.1820:FF:000002">
    <property type="entry name" value="S-formylglutathione hydrolase"/>
    <property type="match status" value="1"/>
</dbReference>
<dbReference type="InterPro" id="IPR014186">
    <property type="entry name" value="S-formylglutathione_hydrol"/>
</dbReference>
<dbReference type="OrthoDB" id="420518at2759"/>
<dbReference type="InParanoid" id="A0A1X2H1B5"/>
<organism evidence="8 9">
    <name type="scientific">Syncephalastrum racemosum</name>
    <name type="common">Filamentous fungus</name>
    <dbReference type="NCBI Taxonomy" id="13706"/>
    <lineage>
        <taxon>Eukaryota</taxon>
        <taxon>Fungi</taxon>
        <taxon>Fungi incertae sedis</taxon>
        <taxon>Mucoromycota</taxon>
        <taxon>Mucoromycotina</taxon>
        <taxon>Mucoromycetes</taxon>
        <taxon>Mucorales</taxon>
        <taxon>Syncephalastraceae</taxon>
        <taxon>Syncephalastrum</taxon>
    </lineage>
</organism>
<dbReference type="AlphaFoldDB" id="A0A1X2H1B5"/>
<evidence type="ECO:0000256" key="2">
    <source>
        <dbReference type="ARBA" id="ARBA00012479"/>
    </source>
</evidence>
<comment type="subcellular location">
    <subcellularLocation>
        <location evidence="7">Cytoplasm</location>
    </subcellularLocation>
</comment>
<sequence length="283" mass="31739">MSLQQLARNKAFGGHLVKYQHHSEVLNCDMKFNVFLPKEADAGTVPGVYFLSGLTCTEDNFVQKSGALAEAARHGIALIAPDTSPRGVSIEGDSDSWDFGQGAGFYVDATEPKWSKHYRMYSYVVQELPSLVHNQLPIDQERISIMGHSMGGHGALQIYLKNPTKFKTASAFSPIANPINCQWGQKAFSNYLGKDESTWKQYDTLELIKSRMNEKVDILVDVGTADGFLENQLKVASLQKTVQELGRSSEWNIRFQDGYDHSYFFISTFIADHIQHHVKALKK</sequence>
<dbReference type="STRING" id="13706.A0A1X2H1B5"/>
<dbReference type="GO" id="GO:0046294">
    <property type="term" value="P:formaldehyde catabolic process"/>
    <property type="evidence" value="ECO:0007669"/>
    <property type="project" value="EnsemblFungi"/>
</dbReference>
<dbReference type="Proteomes" id="UP000242180">
    <property type="component" value="Unassembled WGS sequence"/>
</dbReference>
<comment type="similarity">
    <text evidence="1 7">Belongs to the esterase D family.</text>
</comment>
<evidence type="ECO:0000256" key="5">
    <source>
        <dbReference type="ARBA" id="ARBA00022801"/>
    </source>
</evidence>
<dbReference type="PANTHER" id="PTHR10061">
    <property type="entry name" value="S-FORMYLGLUTATHIONE HYDROLASE"/>
    <property type="match status" value="1"/>
</dbReference>
<comment type="caution">
    <text evidence="8">The sequence shown here is derived from an EMBL/GenBank/DDBJ whole genome shotgun (WGS) entry which is preliminary data.</text>
</comment>
<dbReference type="InterPro" id="IPR000801">
    <property type="entry name" value="Esterase-like"/>
</dbReference>
<keyword evidence="5 7" id="KW-0378">Hydrolase</keyword>
<evidence type="ECO:0000256" key="3">
    <source>
        <dbReference type="ARBA" id="ARBA00016774"/>
    </source>
</evidence>
<dbReference type="PANTHER" id="PTHR10061:SF0">
    <property type="entry name" value="S-FORMYLGLUTATHIONE HYDROLASE"/>
    <property type="match status" value="1"/>
</dbReference>
<keyword evidence="4 7" id="KW-0719">Serine esterase</keyword>
<feature type="active site" description="Charge relay system" evidence="6">
    <location>
        <position position="149"/>
    </location>
</feature>
<evidence type="ECO:0000313" key="9">
    <source>
        <dbReference type="Proteomes" id="UP000242180"/>
    </source>
</evidence>
<dbReference type="GO" id="GO:0005829">
    <property type="term" value="C:cytosol"/>
    <property type="evidence" value="ECO:0007669"/>
    <property type="project" value="EnsemblFungi"/>
</dbReference>
<evidence type="ECO:0000256" key="6">
    <source>
        <dbReference type="PIRSR" id="PIRSR614186-1"/>
    </source>
</evidence>
<dbReference type="EMBL" id="MCGN01000012">
    <property type="protein sequence ID" value="ORY90446.1"/>
    <property type="molecule type" value="Genomic_DNA"/>
</dbReference>
<evidence type="ECO:0000313" key="8">
    <source>
        <dbReference type="EMBL" id="ORY90446.1"/>
    </source>
</evidence>
<dbReference type="OMA" id="PSDCPWG"/>
<comment type="catalytic activity">
    <reaction evidence="7">
        <text>S-formylglutathione + H2O = formate + glutathione + H(+)</text>
        <dbReference type="Rhea" id="RHEA:14961"/>
        <dbReference type="ChEBI" id="CHEBI:15377"/>
        <dbReference type="ChEBI" id="CHEBI:15378"/>
        <dbReference type="ChEBI" id="CHEBI:15740"/>
        <dbReference type="ChEBI" id="CHEBI:57688"/>
        <dbReference type="ChEBI" id="CHEBI:57925"/>
        <dbReference type="EC" id="3.1.2.12"/>
    </reaction>
</comment>
<evidence type="ECO:0000256" key="7">
    <source>
        <dbReference type="RuleBase" id="RU363068"/>
    </source>
</evidence>
<dbReference type="GO" id="GO:0052689">
    <property type="term" value="F:carboxylic ester hydrolase activity"/>
    <property type="evidence" value="ECO:0007669"/>
    <property type="project" value="UniProtKB-KW"/>
</dbReference>
<proteinExistence type="inferred from homology"/>
<keyword evidence="9" id="KW-1185">Reference proteome</keyword>
<keyword evidence="7" id="KW-0963">Cytoplasm</keyword>
<dbReference type="Gene3D" id="3.40.50.1820">
    <property type="entry name" value="alpha/beta hydrolase"/>
    <property type="match status" value="1"/>
</dbReference>
<protein>
    <recommendedName>
        <fullName evidence="3 7">S-formylglutathione hydrolase</fullName>
        <ecNumber evidence="2 7">3.1.2.12</ecNumber>
    </recommendedName>
</protein>